<evidence type="ECO:0000313" key="3">
    <source>
        <dbReference type="Proteomes" id="UP001596043"/>
    </source>
</evidence>
<dbReference type="PANTHER" id="PTHR30336">
    <property type="entry name" value="INNER MEMBRANE PROTEIN, PROBABLE PERMEASE"/>
    <property type="match status" value="1"/>
</dbReference>
<dbReference type="EMBL" id="JBHSFV010000009">
    <property type="protein sequence ID" value="MFC4635066.1"/>
    <property type="molecule type" value="Genomic_DNA"/>
</dbReference>
<name>A0ABV9HY14_9FLAO</name>
<organism evidence="2 3">
    <name type="scientific">Dokdonia ponticola</name>
    <dbReference type="NCBI Taxonomy" id="2041041"/>
    <lineage>
        <taxon>Bacteria</taxon>
        <taxon>Pseudomonadati</taxon>
        <taxon>Bacteroidota</taxon>
        <taxon>Flavobacteriia</taxon>
        <taxon>Flavobacteriales</taxon>
        <taxon>Flavobacteriaceae</taxon>
        <taxon>Dokdonia</taxon>
    </lineage>
</organism>
<dbReference type="Proteomes" id="UP001596043">
    <property type="component" value="Unassembled WGS sequence"/>
</dbReference>
<gene>
    <name evidence="2" type="ORF">ACFO3O_14185</name>
</gene>
<proteinExistence type="predicted"/>
<accession>A0ABV9HY14</accession>
<feature type="domain" description="DUF218" evidence="1">
    <location>
        <begin position="48"/>
        <end position="185"/>
    </location>
</feature>
<dbReference type="PANTHER" id="PTHR30336:SF6">
    <property type="entry name" value="INTEGRAL MEMBRANE PROTEIN"/>
    <property type="match status" value="1"/>
</dbReference>
<sequence>MRKKAKILLVLIAAIFVFIVVSNYAIESHAQDKTYDEVSAIPKNKVGLVLGTSKTLQNGRVNLYFKYRIEATVALYKAGKIEFVLVSGDNSTTSYDEPTDFKSALIKKGIPEHKIFLDYAGFRTLDSVIRAKEIFGQEKITIISQEFHNERAIYLAEKNDIEAIGFNARDVSRRYGIKVQIREYLARTKVFLDMLLGVEPKFLGEKVEIK</sequence>
<dbReference type="CDD" id="cd06259">
    <property type="entry name" value="YdcF-like"/>
    <property type="match status" value="1"/>
</dbReference>
<dbReference type="RefSeq" id="WP_379979934.1">
    <property type="nucleotide sequence ID" value="NZ_JBHSFV010000009.1"/>
</dbReference>
<dbReference type="InterPro" id="IPR003848">
    <property type="entry name" value="DUF218"/>
</dbReference>
<dbReference type="Pfam" id="PF02698">
    <property type="entry name" value="DUF218"/>
    <property type="match status" value="1"/>
</dbReference>
<evidence type="ECO:0000313" key="2">
    <source>
        <dbReference type="EMBL" id="MFC4635066.1"/>
    </source>
</evidence>
<evidence type="ECO:0000259" key="1">
    <source>
        <dbReference type="Pfam" id="PF02698"/>
    </source>
</evidence>
<reference evidence="3" key="1">
    <citation type="journal article" date="2019" name="Int. J. Syst. Evol. Microbiol.">
        <title>The Global Catalogue of Microorganisms (GCM) 10K type strain sequencing project: providing services to taxonomists for standard genome sequencing and annotation.</title>
        <authorList>
            <consortium name="The Broad Institute Genomics Platform"/>
            <consortium name="The Broad Institute Genome Sequencing Center for Infectious Disease"/>
            <person name="Wu L."/>
            <person name="Ma J."/>
        </authorList>
    </citation>
    <scope>NUCLEOTIDE SEQUENCE [LARGE SCALE GENOMIC DNA]</scope>
    <source>
        <strain evidence="3">YJ-61-S</strain>
    </source>
</reference>
<comment type="caution">
    <text evidence="2">The sequence shown here is derived from an EMBL/GenBank/DDBJ whole genome shotgun (WGS) entry which is preliminary data.</text>
</comment>
<protein>
    <submittedName>
        <fullName evidence="2">Vancomycin high temperature exclusion protein</fullName>
    </submittedName>
</protein>
<keyword evidence="3" id="KW-1185">Reference proteome</keyword>
<dbReference type="InterPro" id="IPR051599">
    <property type="entry name" value="Cell_Envelope_Assoc"/>
</dbReference>